<reference evidence="1 2" key="1">
    <citation type="submission" date="2019-01" db="EMBL/GenBank/DDBJ databases">
        <title>High-quality-draft genome sequences of five non-tuberculosis mycobacteriaceae isolated from a nosocomial environment.</title>
        <authorList>
            <person name="Tiago I."/>
            <person name="Alarico S."/>
            <person name="Pereira S.G."/>
            <person name="Coelho C."/>
            <person name="Maranha A."/>
            <person name="Empadinhas N."/>
        </authorList>
    </citation>
    <scope>NUCLEOTIDE SEQUENCE [LARGE SCALE GENOMIC DNA]</scope>
    <source>
        <strain evidence="1 2">24AIII</strain>
    </source>
</reference>
<protein>
    <submittedName>
        <fullName evidence="1">Uncharacterized protein</fullName>
    </submittedName>
</protein>
<proteinExistence type="predicted"/>
<name>A0A4R5WHT1_MYCMU</name>
<accession>A0A4R5WHT1</accession>
<dbReference type="Proteomes" id="UP000294929">
    <property type="component" value="Unassembled WGS sequence"/>
</dbReference>
<dbReference type="AlphaFoldDB" id="A0A4R5WHT1"/>
<evidence type="ECO:0000313" key="2">
    <source>
        <dbReference type="Proteomes" id="UP000294929"/>
    </source>
</evidence>
<organism evidence="1 2">
    <name type="scientific">Mycolicibacterium mucogenicum</name>
    <name type="common">Mycobacterium mucogenicum</name>
    <dbReference type="NCBI Taxonomy" id="56689"/>
    <lineage>
        <taxon>Bacteria</taxon>
        <taxon>Bacillati</taxon>
        <taxon>Actinomycetota</taxon>
        <taxon>Actinomycetes</taxon>
        <taxon>Mycobacteriales</taxon>
        <taxon>Mycobacteriaceae</taxon>
        <taxon>Mycolicibacterium</taxon>
    </lineage>
</organism>
<gene>
    <name evidence="1" type="ORF">EUA03_11000</name>
</gene>
<evidence type="ECO:0000313" key="1">
    <source>
        <dbReference type="EMBL" id="TDK90082.1"/>
    </source>
</evidence>
<dbReference type="EMBL" id="SDLO01000007">
    <property type="protein sequence ID" value="TDK90082.1"/>
    <property type="molecule type" value="Genomic_DNA"/>
</dbReference>
<sequence length="77" mass="6933">MSGTSAMCGGSGSAGSTPIGGTCVARTSGNPADVSLWFCFWLAGGGSDAGAGSTTGAGAGGIGLKLGGACKTGDAGT</sequence>
<comment type="caution">
    <text evidence="1">The sequence shown here is derived from an EMBL/GenBank/DDBJ whole genome shotgun (WGS) entry which is preliminary data.</text>
</comment>